<dbReference type="RefSeq" id="WP_010769971.1">
    <property type="nucleotide sequence ID" value="NZ_ASWE01000001.1"/>
</dbReference>
<protein>
    <submittedName>
        <fullName evidence="2">Uncharacterized protein</fullName>
    </submittedName>
</protein>
<dbReference type="EMBL" id="AJAT01000018">
    <property type="protein sequence ID" value="EOL41775.1"/>
    <property type="molecule type" value="Genomic_DNA"/>
</dbReference>
<accession>R3WIQ5</accession>
<dbReference type="Proteomes" id="UP000013785">
    <property type="component" value="Unassembled WGS sequence"/>
</dbReference>
<feature type="transmembrane region" description="Helical" evidence="1">
    <location>
        <begin position="18"/>
        <end position="37"/>
    </location>
</feature>
<comment type="caution">
    <text evidence="2">The sequence shown here is derived from an EMBL/GenBank/DDBJ whole genome shotgun (WGS) entry which is preliminary data.</text>
</comment>
<dbReference type="OrthoDB" id="2193393at2"/>
<evidence type="ECO:0000313" key="2">
    <source>
        <dbReference type="EMBL" id="EOL41775.1"/>
    </source>
</evidence>
<dbReference type="eggNOG" id="ENOG502ZRK1">
    <property type="taxonomic scope" value="Bacteria"/>
</dbReference>
<gene>
    <name evidence="2" type="ORF">UC3_03340</name>
</gene>
<dbReference type="AlphaFoldDB" id="R3WIQ5"/>
<evidence type="ECO:0000313" key="3">
    <source>
        <dbReference type="Proteomes" id="UP000013785"/>
    </source>
</evidence>
<keyword evidence="3" id="KW-1185">Reference proteome</keyword>
<dbReference type="HOGENOM" id="CLU_130323_0_0_9"/>
<name>R3WIQ5_9ENTE</name>
<organism evidence="2 3">
    <name type="scientific">Enterococcus phoeniculicola ATCC BAA-412</name>
    <dbReference type="NCBI Taxonomy" id="1158610"/>
    <lineage>
        <taxon>Bacteria</taxon>
        <taxon>Bacillati</taxon>
        <taxon>Bacillota</taxon>
        <taxon>Bacilli</taxon>
        <taxon>Lactobacillales</taxon>
        <taxon>Enterococcaceae</taxon>
        <taxon>Enterococcus</taxon>
    </lineage>
</organism>
<keyword evidence="1" id="KW-0472">Membrane</keyword>
<proteinExistence type="predicted"/>
<reference evidence="2 3" key="1">
    <citation type="submission" date="2013-02" db="EMBL/GenBank/DDBJ databases">
        <title>The Genome Sequence of Enterococcus phoeniculicola BAA-412.</title>
        <authorList>
            <consortium name="The Broad Institute Genome Sequencing Platform"/>
            <consortium name="The Broad Institute Genome Sequencing Center for Infectious Disease"/>
            <person name="Earl A.M."/>
            <person name="Gilmore M.S."/>
            <person name="Lebreton F."/>
            <person name="Walker B."/>
            <person name="Young S.K."/>
            <person name="Zeng Q."/>
            <person name="Gargeya S."/>
            <person name="Fitzgerald M."/>
            <person name="Haas B."/>
            <person name="Abouelleil A."/>
            <person name="Alvarado L."/>
            <person name="Arachchi H.M."/>
            <person name="Berlin A.M."/>
            <person name="Chapman S.B."/>
            <person name="Dewar J."/>
            <person name="Goldberg J."/>
            <person name="Griggs A."/>
            <person name="Gujja S."/>
            <person name="Hansen M."/>
            <person name="Howarth C."/>
            <person name="Imamovic A."/>
            <person name="Larimer J."/>
            <person name="McCowan C."/>
            <person name="Murphy C."/>
            <person name="Neiman D."/>
            <person name="Pearson M."/>
            <person name="Priest M."/>
            <person name="Roberts A."/>
            <person name="Saif S."/>
            <person name="Shea T."/>
            <person name="Sisk P."/>
            <person name="Sykes S."/>
            <person name="Wortman J."/>
            <person name="Nusbaum C."/>
            <person name="Birren B."/>
        </authorList>
    </citation>
    <scope>NUCLEOTIDE SEQUENCE [LARGE SCALE GENOMIC DNA]</scope>
    <source>
        <strain evidence="2 3">ATCC BAA-412</strain>
    </source>
</reference>
<evidence type="ECO:0000256" key="1">
    <source>
        <dbReference type="SAM" id="Phobius"/>
    </source>
</evidence>
<dbReference type="PATRIC" id="fig|1158610.3.peg.3333"/>
<sequence length="175" mass="20690">MEDVFELRITWKNSFQQIGIGIVMSLFVLGVAIWFVFPYLREPNMENGLFSLLIVGIALLTGTIFFAGFLLYFAGALIYVGIRDIDFMRKNKGILYRMDKEGFVYHENWQLLKKTWQEVSDVGLFKQESKKVKVLYKYQVKFSDGTCHTFDLRGSYPTKEFLSKIEEYWLKYMYE</sequence>
<feature type="transmembrane region" description="Helical" evidence="1">
    <location>
        <begin position="49"/>
        <end position="82"/>
    </location>
</feature>
<keyword evidence="1" id="KW-1133">Transmembrane helix</keyword>
<keyword evidence="1" id="KW-0812">Transmembrane</keyword>